<feature type="region of interest" description="Disordered" evidence="1">
    <location>
        <begin position="39"/>
        <end position="86"/>
    </location>
</feature>
<keyword evidence="3" id="KW-1185">Reference proteome</keyword>
<dbReference type="Proteomes" id="UP001362999">
    <property type="component" value="Unassembled WGS sequence"/>
</dbReference>
<gene>
    <name evidence="2" type="ORF">R3P38DRAFT_3295054</name>
</gene>
<name>A0AAV9ZC84_9AGAR</name>
<dbReference type="AlphaFoldDB" id="A0AAV9ZC84"/>
<comment type="caution">
    <text evidence="2">The sequence shown here is derived from an EMBL/GenBank/DDBJ whole genome shotgun (WGS) entry which is preliminary data.</text>
</comment>
<evidence type="ECO:0000256" key="1">
    <source>
        <dbReference type="SAM" id="MobiDB-lite"/>
    </source>
</evidence>
<organism evidence="2 3">
    <name type="scientific">Favolaschia claudopus</name>
    <dbReference type="NCBI Taxonomy" id="2862362"/>
    <lineage>
        <taxon>Eukaryota</taxon>
        <taxon>Fungi</taxon>
        <taxon>Dikarya</taxon>
        <taxon>Basidiomycota</taxon>
        <taxon>Agaricomycotina</taxon>
        <taxon>Agaricomycetes</taxon>
        <taxon>Agaricomycetidae</taxon>
        <taxon>Agaricales</taxon>
        <taxon>Marasmiineae</taxon>
        <taxon>Mycenaceae</taxon>
        <taxon>Favolaschia</taxon>
    </lineage>
</organism>
<accession>A0AAV9ZC84</accession>
<evidence type="ECO:0000313" key="3">
    <source>
        <dbReference type="Proteomes" id="UP001362999"/>
    </source>
</evidence>
<reference evidence="2 3" key="1">
    <citation type="journal article" date="2024" name="J Genomics">
        <title>Draft genome sequencing and assembly of Favolaschia claudopus CIRM-BRFM 2984 isolated from oak limbs.</title>
        <authorList>
            <person name="Navarro D."/>
            <person name="Drula E."/>
            <person name="Chaduli D."/>
            <person name="Cazenave R."/>
            <person name="Ahrendt S."/>
            <person name="Wang J."/>
            <person name="Lipzen A."/>
            <person name="Daum C."/>
            <person name="Barry K."/>
            <person name="Grigoriev I.V."/>
            <person name="Favel A."/>
            <person name="Rosso M.N."/>
            <person name="Martin F."/>
        </authorList>
    </citation>
    <scope>NUCLEOTIDE SEQUENCE [LARGE SCALE GENOMIC DNA]</scope>
    <source>
        <strain evidence="2 3">CIRM-BRFM 2984</strain>
    </source>
</reference>
<evidence type="ECO:0000313" key="2">
    <source>
        <dbReference type="EMBL" id="KAK6977744.1"/>
    </source>
</evidence>
<sequence>MGDKAQISSPLCTYPRPRHRPFDLIPTCHHSADILPRALVAPPFPPSAPTTPLPHSDRRHPPRNPDTDDADLVVSALRASPDSKLR</sequence>
<protein>
    <submittedName>
        <fullName evidence="2">Uncharacterized protein</fullName>
    </submittedName>
</protein>
<dbReference type="EMBL" id="JAWWNJ010000166">
    <property type="protein sequence ID" value="KAK6977744.1"/>
    <property type="molecule type" value="Genomic_DNA"/>
</dbReference>
<feature type="compositionally biased region" description="Pro residues" evidence="1">
    <location>
        <begin position="42"/>
        <end position="52"/>
    </location>
</feature>
<proteinExistence type="predicted"/>